<sequence length="276" mass="28310">MQNEFTANAGQGHTAPGSGDNGGGHAAAMAGEHATAAADTGKNAPAGGTVVSGDLPAGMEHLAERRLALKTSGARKAAGAGRTMETGNAQGAGKAADAGGDAAEAAPEAGPTGNGSGGAEMPLTDPASVELSLPEGMPVDEALLGNYRQFCVDCGLTPAQAQQAAEFYLAETGSRMRQEKEMSLRSLREGAWAGHFDEKLARANYATHVLDREVGGRLRPMLASGLGNNAVFAEMMAVIGECISEDAFSSHPGAYAGSHRMMTTEEYLRTEVFKNN</sequence>
<dbReference type="Proteomes" id="UP000503840">
    <property type="component" value="Unassembled WGS sequence"/>
</dbReference>
<keyword evidence="3" id="KW-1185">Reference proteome</keyword>
<reference evidence="2 3" key="1">
    <citation type="submission" date="2020-05" db="EMBL/GenBank/DDBJ databases">
        <title>Draft genome sequence of Desulfovibrio sp. strain HN2T.</title>
        <authorList>
            <person name="Ueno A."/>
            <person name="Tamazawa S."/>
            <person name="Tamamura S."/>
            <person name="Murakami T."/>
            <person name="Kiyama T."/>
            <person name="Inomata H."/>
            <person name="Amano Y."/>
            <person name="Miyakawa K."/>
            <person name="Tamaki H."/>
            <person name="Naganuma T."/>
            <person name="Kaneko K."/>
        </authorList>
    </citation>
    <scope>NUCLEOTIDE SEQUENCE [LARGE SCALE GENOMIC DNA]</scope>
    <source>
        <strain evidence="2 3">HN2</strain>
    </source>
</reference>
<gene>
    <name evidence="2" type="ORF">DSM101010T_13740</name>
</gene>
<name>A0A7J0BH12_9BACT</name>
<feature type="compositionally biased region" description="Polar residues" evidence="1">
    <location>
        <begin position="1"/>
        <end position="11"/>
    </location>
</feature>
<feature type="compositionally biased region" description="Low complexity" evidence="1">
    <location>
        <begin position="26"/>
        <end position="41"/>
    </location>
</feature>
<comment type="caution">
    <text evidence="2">The sequence shown here is derived from an EMBL/GenBank/DDBJ whole genome shotgun (WGS) entry which is preliminary data.</text>
</comment>
<dbReference type="EMBL" id="BLVO01000012">
    <property type="protein sequence ID" value="GFM33009.1"/>
    <property type="molecule type" value="Genomic_DNA"/>
</dbReference>
<organism evidence="2 3">
    <name type="scientific">Desulfovibrio subterraneus</name>
    <dbReference type="NCBI Taxonomy" id="2718620"/>
    <lineage>
        <taxon>Bacteria</taxon>
        <taxon>Pseudomonadati</taxon>
        <taxon>Thermodesulfobacteriota</taxon>
        <taxon>Desulfovibrionia</taxon>
        <taxon>Desulfovibrionales</taxon>
        <taxon>Desulfovibrionaceae</taxon>
        <taxon>Desulfovibrio</taxon>
    </lineage>
</organism>
<proteinExistence type="predicted"/>
<feature type="region of interest" description="Disordered" evidence="1">
    <location>
        <begin position="72"/>
        <end position="125"/>
    </location>
</feature>
<dbReference type="AlphaFoldDB" id="A0A7J0BH12"/>
<feature type="region of interest" description="Disordered" evidence="1">
    <location>
        <begin position="1"/>
        <end position="52"/>
    </location>
</feature>
<feature type="compositionally biased region" description="Low complexity" evidence="1">
    <location>
        <begin position="87"/>
        <end position="111"/>
    </location>
</feature>
<evidence type="ECO:0000313" key="3">
    <source>
        <dbReference type="Proteomes" id="UP000503840"/>
    </source>
</evidence>
<dbReference type="RefSeq" id="WP_174404657.1">
    <property type="nucleotide sequence ID" value="NZ_BLVO01000012.1"/>
</dbReference>
<accession>A0A7J0BH12</accession>
<protein>
    <submittedName>
        <fullName evidence="2">Uncharacterized protein</fullName>
    </submittedName>
</protein>
<evidence type="ECO:0000256" key="1">
    <source>
        <dbReference type="SAM" id="MobiDB-lite"/>
    </source>
</evidence>
<evidence type="ECO:0000313" key="2">
    <source>
        <dbReference type="EMBL" id="GFM33009.1"/>
    </source>
</evidence>